<gene>
    <name evidence="2" type="ORF">AVEN_167036_1</name>
</gene>
<dbReference type="Proteomes" id="UP000499080">
    <property type="component" value="Unassembled WGS sequence"/>
</dbReference>
<comment type="caution">
    <text evidence="2">The sequence shown here is derived from an EMBL/GenBank/DDBJ whole genome shotgun (WGS) entry which is preliminary data.</text>
</comment>
<feature type="compositionally biased region" description="Low complexity" evidence="1">
    <location>
        <begin position="114"/>
        <end position="125"/>
    </location>
</feature>
<feature type="compositionally biased region" description="Low complexity" evidence="1">
    <location>
        <begin position="168"/>
        <end position="205"/>
    </location>
</feature>
<evidence type="ECO:0000256" key="1">
    <source>
        <dbReference type="SAM" id="MobiDB-lite"/>
    </source>
</evidence>
<evidence type="ECO:0000313" key="3">
    <source>
        <dbReference type="Proteomes" id="UP000499080"/>
    </source>
</evidence>
<protein>
    <submittedName>
        <fullName evidence="2">Uncharacterized protein</fullName>
    </submittedName>
</protein>
<organism evidence="2 3">
    <name type="scientific">Araneus ventricosus</name>
    <name type="common">Orbweaver spider</name>
    <name type="synonym">Epeira ventricosa</name>
    <dbReference type="NCBI Taxonomy" id="182803"/>
    <lineage>
        <taxon>Eukaryota</taxon>
        <taxon>Metazoa</taxon>
        <taxon>Ecdysozoa</taxon>
        <taxon>Arthropoda</taxon>
        <taxon>Chelicerata</taxon>
        <taxon>Arachnida</taxon>
        <taxon>Araneae</taxon>
        <taxon>Araneomorphae</taxon>
        <taxon>Entelegynae</taxon>
        <taxon>Araneoidea</taxon>
        <taxon>Araneidae</taxon>
        <taxon>Araneus</taxon>
    </lineage>
</organism>
<proteinExistence type="predicted"/>
<feature type="compositionally biased region" description="Polar residues" evidence="1">
    <location>
        <begin position="155"/>
        <end position="166"/>
    </location>
</feature>
<sequence>MSDNENYLDDVDIDLDQFMINNAELIDSDNDNNELANFYENIQPGSNTPEFIQFVDSQENGNSTVDPPFTMDEIRDLSNKLAILYGIQSPSNVPEFTQFVDSVNQATNLGLRVPKPSKSQKPKPSTRVTRGRSKPATRRQSPRNISPKRLRSGRIYSSSVNRNGSPPRQIIRSQSPSDRSQSPSGSQHRSPSPPRSQIRSSSPPRLLQTATNAPRNRPEPRIMKRFAESYGDNELVIKIDRQIKNRQRGRIPNKACRYLLSQCSRRFPTRRDKKLRDTKVNVRKRRIRRRV</sequence>
<accession>A0A4Y2SLH6</accession>
<feature type="compositionally biased region" description="Basic residues" evidence="1">
    <location>
        <begin position="129"/>
        <end position="152"/>
    </location>
</feature>
<evidence type="ECO:0000313" key="2">
    <source>
        <dbReference type="EMBL" id="GBN88170.1"/>
    </source>
</evidence>
<name>A0A4Y2SLH6_ARAVE</name>
<dbReference type="EMBL" id="BGPR01022151">
    <property type="protein sequence ID" value="GBN88170.1"/>
    <property type="molecule type" value="Genomic_DNA"/>
</dbReference>
<keyword evidence="3" id="KW-1185">Reference proteome</keyword>
<reference evidence="2 3" key="1">
    <citation type="journal article" date="2019" name="Sci. Rep.">
        <title>Orb-weaving spider Araneus ventricosus genome elucidates the spidroin gene catalogue.</title>
        <authorList>
            <person name="Kono N."/>
            <person name="Nakamura H."/>
            <person name="Ohtoshi R."/>
            <person name="Moran D.A.P."/>
            <person name="Shinohara A."/>
            <person name="Yoshida Y."/>
            <person name="Fujiwara M."/>
            <person name="Mori M."/>
            <person name="Tomita M."/>
            <person name="Arakawa K."/>
        </authorList>
    </citation>
    <scope>NUCLEOTIDE SEQUENCE [LARGE SCALE GENOMIC DNA]</scope>
</reference>
<feature type="region of interest" description="Disordered" evidence="1">
    <location>
        <begin position="109"/>
        <end position="220"/>
    </location>
</feature>
<dbReference type="AlphaFoldDB" id="A0A4Y2SLH6"/>